<comment type="subcellular location">
    <subcellularLocation>
        <location evidence="1">Secreted</location>
    </subcellularLocation>
</comment>
<protein>
    <submittedName>
        <fullName evidence="7">B2 protein</fullName>
    </submittedName>
</protein>
<dbReference type="Pfam" id="PF01395">
    <property type="entry name" value="PBP_GOBP"/>
    <property type="match status" value="1"/>
</dbReference>
<keyword evidence="4" id="KW-0732">Signal</keyword>
<sequence length="144" mass="16149">SRQTPIQLTPNMKLVIAAVVLTLFIVVKAELTLEQLKKLKDHRENCIKESGADPEVVAKARTGNIAEDPKLQEHLLCMFKRIGFMSQEGKIQRDVLRRKLVDVIKDEELADKLIGECVVEASTSQLTALESFKCFFTKTGLPIV</sequence>
<evidence type="ECO:0000256" key="3">
    <source>
        <dbReference type="ARBA" id="ARBA00022525"/>
    </source>
</evidence>
<organism evidence="7">
    <name type="scientific">Anoplophora glabripennis</name>
    <name type="common">Asian longhorn beetle</name>
    <name type="synonym">Anoplophora nobilis</name>
    <dbReference type="NCBI Taxonomy" id="217634"/>
    <lineage>
        <taxon>Eukaryota</taxon>
        <taxon>Metazoa</taxon>
        <taxon>Ecdysozoa</taxon>
        <taxon>Arthropoda</taxon>
        <taxon>Hexapoda</taxon>
        <taxon>Insecta</taxon>
        <taxon>Pterygota</taxon>
        <taxon>Neoptera</taxon>
        <taxon>Endopterygota</taxon>
        <taxon>Coleoptera</taxon>
        <taxon>Polyphaga</taxon>
        <taxon>Cucujiformia</taxon>
        <taxon>Chrysomeloidea</taxon>
        <taxon>Cerambycidae</taxon>
        <taxon>Lamiinae</taxon>
        <taxon>Lamiini</taxon>
        <taxon>Anoplophora</taxon>
    </lineage>
</organism>
<evidence type="ECO:0000256" key="1">
    <source>
        <dbReference type="ARBA" id="ARBA00004613"/>
    </source>
</evidence>
<evidence type="ECO:0000256" key="5">
    <source>
        <dbReference type="ARBA" id="ARBA00023180"/>
    </source>
</evidence>
<dbReference type="GO" id="GO:0007608">
    <property type="term" value="P:sensory perception of smell"/>
    <property type="evidence" value="ECO:0007669"/>
    <property type="project" value="TreeGrafter"/>
</dbReference>
<evidence type="ECO:0000313" key="7">
    <source>
        <dbReference type="EMBL" id="JAB63014.1"/>
    </source>
</evidence>
<dbReference type="EMBL" id="GALX01005452">
    <property type="protein sequence ID" value="JAB63014.1"/>
    <property type="molecule type" value="Transcribed_RNA"/>
</dbReference>
<dbReference type="GO" id="GO:0005615">
    <property type="term" value="C:extracellular space"/>
    <property type="evidence" value="ECO:0007669"/>
    <property type="project" value="TreeGrafter"/>
</dbReference>
<feature type="non-terminal residue" evidence="7">
    <location>
        <position position="1"/>
    </location>
</feature>
<dbReference type="FunFam" id="1.10.238.20:FF:000001">
    <property type="entry name" value="General odorant-binding protein lush"/>
    <property type="match status" value="1"/>
</dbReference>
<comment type="similarity">
    <text evidence="2">Belongs to the PBP/GOBP family.</text>
</comment>
<comment type="function">
    <text evidence="6">May be a carrier protein for lipids.</text>
</comment>
<proteinExistence type="inferred from homology"/>
<name>V5GGB8_ANOGL</name>
<evidence type="ECO:0000256" key="4">
    <source>
        <dbReference type="ARBA" id="ARBA00022729"/>
    </source>
</evidence>
<gene>
    <name evidence="7" type="primary">B2</name>
</gene>
<dbReference type="SUPFAM" id="SSF47565">
    <property type="entry name" value="Insect pheromone/odorant-binding proteins"/>
    <property type="match status" value="1"/>
</dbReference>
<reference evidence="7" key="1">
    <citation type="submission" date="2013-07" db="EMBL/GenBank/DDBJ databases">
        <title>Midgut Transcriptome Profiling of Anoplphora glabripennis, a Lignocellulose Degrading, Wood-Boring Cerambycid.</title>
        <authorList>
            <person name="Scully E.D."/>
            <person name="Hoover K."/>
            <person name="Carlson J.E."/>
            <person name="Tien M."/>
            <person name="Geib S.M."/>
        </authorList>
    </citation>
    <scope>NUCLEOTIDE SEQUENCE</scope>
</reference>
<dbReference type="Gene3D" id="1.10.238.20">
    <property type="entry name" value="Pheromone/general odorant binding protein domain"/>
    <property type="match status" value="1"/>
</dbReference>
<evidence type="ECO:0000256" key="6">
    <source>
        <dbReference type="ARBA" id="ARBA00056866"/>
    </source>
</evidence>
<keyword evidence="5" id="KW-0325">Glycoprotein</keyword>
<dbReference type="PANTHER" id="PTHR11857">
    <property type="entry name" value="ODORANT BINDING PROTEIN-RELATED"/>
    <property type="match status" value="1"/>
</dbReference>
<dbReference type="InterPro" id="IPR036728">
    <property type="entry name" value="PBP_GOBP_sf"/>
</dbReference>
<dbReference type="CDD" id="cd23992">
    <property type="entry name" value="PBP_GOBP"/>
    <property type="match status" value="1"/>
</dbReference>
<evidence type="ECO:0000256" key="2">
    <source>
        <dbReference type="ARBA" id="ARBA00008098"/>
    </source>
</evidence>
<dbReference type="AlphaFoldDB" id="V5GGB8"/>
<dbReference type="GO" id="GO:0005549">
    <property type="term" value="F:odorant binding"/>
    <property type="evidence" value="ECO:0007669"/>
    <property type="project" value="InterPro"/>
</dbReference>
<dbReference type="SMART" id="SM00708">
    <property type="entry name" value="PhBP"/>
    <property type="match status" value="1"/>
</dbReference>
<accession>V5GGB8</accession>
<dbReference type="InterPro" id="IPR006170">
    <property type="entry name" value="PBP/GOBP"/>
</dbReference>
<dbReference type="PANTHER" id="PTHR11857:SF43">
    <property type="entry name" value="GEO07291P1-RELATED"/>
    <property type="match status" value="1"/>
</dbReference>
<keyword evidence="3" id="KW-0964">Secreted</keyword>